<dbReference type="GO" id="GO:0046872">
    <property type="term" value="F:metal ion binding"/>
    <property type="evidence" value="ECO:0007669"/>
    <property type="project" value="InterPro"/>
</dbReference>
<reference evidence="1" key="1">
    <citation type="submission" date="2022-10" db="EMBL/GenBank/DDBJ databases">
        <title>Two novel species of Flavobacterium.</title>
        <authorList>
            <person name="Liu Q."/>
            <person name="Xin Y.-H."/>
        </authorList>
    </citation>
    <scope>NUCLEOTIDE SEQUENCE</scope>
    <source>
        <strain evidence="1">LS1R47</strain>
    </source>
</reference>
<sequence>MENNNQNLHFKTNINCSSCVTKVTPFLDDAEGICHWDVDTTGRDKVLTVKSEGITEQEIIETVLKAGFKIEPYALKVE</sequence>
<accession>A0A9X3HMH7</accession>
<dbReference type="RefSeq" id="WP_264288292.1">
    <property type="nucleotide sequence ID" value="NZ_JAOZEV010000017.1"/>
</dbReference>
<proteinExistence type="predicted"/>
<dbReference type="AlphaFoldDB" id="A0A9X3HMH7"/>
<evidence type="ECO:0000313" key="2">
    <source>
        <dbReference type="Proteomes" id="UP001151133"/>
    </source>
</evidence>
<organism evidence="1 2">
    <name type="scientific">Flavobacterium frigoritolerans</name>
    <dbReference type="NCBI Taxonomy" id="2987686"/>
    <lineage>
        <taxon>Bacteria</taxon>
        <taxon>Pseudomonadati</taxon>
        <taxon>Bacteroidota</taxon>
        <taxon>Flavobacteriia</taxon>
        <taxon>Flavobacteriales</taxon>
        <taxon>Flavobacteriaceae</taxon>
        <taxon>Flavobacterium</taxon>
    </lineage>
</organism>
<protein>
    <submittedName>
        <fullName evidence="1">Heavy-metal-associated domain-containing protein</fullName>
    </submittedName>
</protein>
<dbReference type="SUPFAM" id="SSF55008">
    <property type="entry name" value="HMA, heavy metal-associated domain"/>
    <property type="match status" value="1"/>
</dbReference>
<dbReference type="EMBL" id="JAOZEV010000017">
    <property type="protein sequence ID" value="MCV9934102.1"/>
    <property type="molecule type" value="Genomic_DNA"/>
</dbReference>
<evidence type="ECO:0000313" key="1">
    <source>
        <dbReference type="EMBL" id="MCV9934102.1"/>
    </source>
</evidence>
<name>A0A9X3HMH7_9FLAO</name>
<dbReference type="Proteomes" id="UP001151133">
    <property type="component" value="Unassembled WGS sequence"/>
</dbReference>
<gene>
    <name evidence="1" type="ORF">OIU80_17610</name>
</gene>
<comment type="caution">
    <text evidence="1">The sequence shown here is derived from an EMBL/GenBank/DDBJ whole genome shotgun (WGS) entry which is preliminary data.</text>
</comment>
<dbReference type="InterPro" id="IPR036163">
    <property type="entry name" value="HMA_dom_sf"/>
</dbReference>
<dbReference type="Gene3D" id="3.30.70.100">
    <property type="match status" value="1"/>
</dbReference>
<keyword evidence="2" id="KW-1185">Reference proteome</keyword>